<dbReference type="Proteomes" id="UP000324222">
    <property type="component" value="Unassembled WGS sequence"/>
</dbReference>
<name>A0A5B7DS75_PORTR</name>
<dbReference type="AlphaFoldDB" id="A0A5B7DS75"/>
<evidence type="ECO:0000313" key="1">
    <source>
        <dbReference type="EMBL" id="MPC24105.1"/>
    </source>
</evidence>
<proteinExistence type="predicted"/>
<reference evidence="1 2" key="1">
    <citation type="submission" date="2019-05" db="EMBL/GenBank/DDBJ databases">
        <title>Another draft genome of Portunus trituberculatus and its Hox gene families provides insights of decapod evolution.</title>
        <authorList>
            <person name="Jeong J.-H."/>
            <person name="Song I."/>
            <person name="Kim S."/>
            <person name="Choi T."/>
            <person name="Kim D."/>
            <person name="Ryu S."/>
            <person name="Kim W."/>
        </authorList>
    </citation>
    <scope>NUCLEOTIDE SEQUENCE [LARGE SCALE GENOMIC DNA]</scope>
    <source>
        <tissue evidence="1">Muscle</tissue>
    </source>
</reference>
<accession>A0A5B7DS75</accession>
<protein>
    <submittedName>
        <fullName evidence="1">Uncharacterized protein</fullName>
    </submittedName>
</protein>
<organism evidence="1 2">
    <name type="scientific">Portunus trituberculatus</name>
    <name type="common">Swimming crab</name>
    <name type="synonym">Neptunus trituberculatus</name>
    <dbReference type="NCBI Taxonomy" id="210409"/>
    <lineage>
        <taxon>Eukaryota</taxon>
        <taxon>Metazoa</taxon>
        <taxon>Ecdysozoa</taxon>
        <taxon>Arthropoda</taxon>
        <taxon>Crustacea</taxon>
        <taxon>Multicrustacea</taxon>
        <taxon>Malacostraca</taxon>
        <taxon>Eumalacostraca</taxon>
        <taxon>Eucarida</taxon>
        <taxon>Decapoda</taxon>
        <taxon>Pleocyemata</taxon>
        <taxon>Brachyura</taxon>
        <taxon>Eubrachyura</taxon>
        <taxon>Portunoidea</taxon>
        <taxon>Portunidae</taxon>
        <taxon>Portuninae</taxon>
        <taxon>Portunus</taxon>
    </lineage>
</organism>
<dbReference type="EMBL" id="VSRR010001290">
    <property type="protein sequence ID" value="MPC24105.1"/>
    <property type="molecule type" value="Genomic_DNA"/>
</dbReference>
<evidence type="ECO:0000313" key="2">
    <source>
        <dbReference type="Proteomes" id="UP000324222"/>
    </source>
</evidence>
<sequence>MQIAGRASSSATVVKGLTIMSSWRPLEDLLPRWSILASWSADPTLEGRGAVELRRRGYVVDRKARHDTIKESFQRSRLEKWRCG</sequence>
<comment type="caution">
    <text evidence="1">The sequence shown here is derived from an EMBL/GenBank/DDBJ whole genome shotgun (WGS) entry which is preliminary data.</text>
</comment>
<keyword evidence="2" id="KW-1185">Reference proteome</keyword>
<gene>
    <name evidence="1" type="ORF">E2C01_017176</name>
</gene>